<sequence>MDPTADLDSAACNSRPFGSIQFSAAAEAMLTEPPMLPLMPITAPTSLRARAQLKDKEKAVDLIRQILQNQNILIDEESFSGLPLNPPWTD</sequence>
<gene>
    <name evidence="1" type="ORF">CDAR_437211</name>
</gene>
<accession>A0AAV4TSF5</accession>
<protein>
    <submittedName>
        <fullName evidence="1">Uncharacterized protein</fullName>
    </submittedName>
</protein>
<evidence type="ECO:0000313" key="2">
    <source>
        <dbReference type="Proteomes" id="UP001054837"/>
    </source>
</evidence>
<evidence type="ECO:0000313" key="1">
    <source>
        <dbReference type="EMBL" id="GIY49185.1"/>
    </source>
</evidence>
<reference evidence="1 2" key="1">
    <citation type="submission" date="2021-06" db="EMBL/GenBank/DDBJ databases">
        <title>Caerostris darwini draft genome.</title>
        <authorList>
            <person name="Kono N."/>
            <person name="Arakawa K."/>
        </authorList>
    </citation>
    <scope>NUCLEOTIDE SEQUENCE [LARGE SCALE GENOMIC DNA]</scope>
</reference>
<proteinExistence type="predicted"/>
<dbReference type="Proteomes" id="UP001054837">
    <property type="component" value="Unassembled WGS sequence"/>
</dbReference>
<comment type="caution">
    <text evidence="1">The sequence shown here is derived from an EMBL/GenBank/DDBJ whole genome shotgun (WGS) entry which is preliminary data.</text>
</comment>
<dbReference type="AlphaFoldDB" id="A0AAV4TSF5"/>
<dbReference type="EMBL" id="BPLQ01010207">
    <property type="protein sequence ID" value="GIY49185.1"/>
    <property type="molecule type" value="Genomic_DNA"/>
</dbReference>
<organism evidence="1 2">
    <name type="scientific">Caerostris darwini</name>
    <dbReference type="NCBI Taxonomy" id="1538125"/>
    <lineage>
        <taxon>Eukaryota</taxon>
        <taxon>Metazoa</taxon>
        <taxon>Ecdysozoa</taxon>
        <taxon>Arthropoda</taxon>
        <taxon>Chelicerata</taxon>
        <taxon>Arachnida</taxon>
        <taxon>Araneae</taxon>
        <taxon>Araneomorphae</taxon>
        <taxon>Entelegynae</taxon>
        <taxon>Araneoidea</taxon>
        <taxon>Araneidae</taxon>
        <taxon>Caerostris</taxon>
    </lineage>
</organism>
<keyword evidence="2" id="KW-1185">Reference proteome</keyword>
<name>A0AAV4TSF5_9ARAC</name>